<keyword evidence="3" id="KW-1185">Reference proteome</keyword>
<gene>
    <name evidence="2" type="ORF">MIMGU_mgv1a021948mg</name>
</gene>
<evidence type="ECO:0000313" key="3">
    <source>
        <dbReference type="Proteomes" id="UP000030748"/>
    </source>
</evidence>
<dbReference type="AlphaFoldDB" id="A0A022RYE7"/>
<feature type="compositionally biased region" description="Low complexity" evidence="1">
    <location>
        <begin position="24"/>
        <end position="55"/>
    </location>
</feature>
<accession>A0A022RYE7</accession>
<dbReference type="Proteomes" id="UP000030748">
    <property type="component" value="Unassembled WGS sequence"/>
</dbReference>
<reference evidence="2 3" key="1">
    <citation type="journal article" date="2013" name="Proc. Natl. Acad. Sci. U.S.A.">
        <title>Fine-scale variation in meiotic recombination in Mimulus inferred from population shotgun sequencing.</title>
        <authorList>
            <person name="Hellsten U."/>
            <person name="Wright K.M."/>
            <person name="Jenkins J."/>
            <person name="Shu S."/>
            <person name="Yuan Y."/>
            <person name="Wessler S.R."/>
            <person name="Schmutz J."/>
            <person name="Willis J.H."/>
            <person name="Rokhsar D.S."/>
        </authorList>
    </citation>
    <scope>NUCLEOTIDE SEQUENCE [LARGE SCALE GENOMIC DNA]</scope>
    <source>
        <strain evidence="3">cv. DUN x IM62</strain>
    </source>
</reference>
<feature type="non-terminal residue" evidence="2">
    <location>
        <position position="129"/>
    </location>
</feature>
<organism evidence="2 3">
    <name type="scientific">Erythranthe guttata</name>
    <name type="common">Yellow monkey flower</name>
    <name type="synonym">Mimulus guttatus</name>
    <dbReference type="NCBI Taxonomy" id="4155"/>
    <lineage>
        <taxon>Eukaryota</taxon>
        <taxon>Viridiplantae</taxon>
        <taxon>Streptophyta</taxon>
        <taxon>Embryophyta</taxon>
        <taxon>Tracheophyta</taxon>
        <taxon>Spermatophyta</taxon>
        <taxon>Magnoliopsida</taxon>
        <taxon>eudicotyledons</taxon>
        <taxon>Gunneridae</taxon>
        <taxon>Pentapetalae</taxon>
        <taxon>asterids</taxon>
        <taxon>lamiids</taxon>
        <taxon>Lamiales</taxon>
        <taxon>Phrymaceae</taxon>
        <taxon>Erythranthe</taxon>
    </lineage>
</organism>
<sequence>MADLGTIRRKKEGVWQGPESKPEPGSNPFSSSIGSHSPSTISSSAGSAAIDGSSITTASTSVRQIGQVVPEMNHLSTHSKWKKWPHLGRRRRHSFSLNSDKQTAHSRLSWCSGAAFEGYRNVGTESTTA</sequence>
<evidence type="ECO:0000313" key="2">
    <source>
        <dbReference type="EMBL" id="EYU45542.1"/>
    </source>
</evidence>
<name>A0A022RYE7_ERYGU</name>
<proteinExistence type="predicted"/>
<protein>
    <submittedName>
        <fullName evidence="2">Uncharacterized protein</fullName>
    </submittedName>
</protein>
<dbReference type="EMBL" id="KI630180">
    <property type="protein sequence ID" value="EYU45542.1"/>
    <property type="molecule type" value="Genomic_DNA"/>
</dbReference>
<feature type="region of interest" description="Disordered" evidence="1">
    <location>
        <begin position="1"/>
        <end position="59"/>
    </location>
</feature>
<evidence type="ECO:0000256" key="1">
    <source>
        <dbReference type="SAM" id="MobiDB-lite"/>
    </source>
</evidence>